<dbReference type="PANTHER" id="PTHR22916">
    <property type="entry name" value="GLYCOSYLTRANSFERASE"/>
    <property type="match status" value="1"/>
</dbReference>
<dbReference type="Proteomes" id="UP000249890">
    <property type="component" value="Chromosome"/>
</dbReference>
<accession>A0A2Z2KTI8</accession>
<dbReference type="InterPro" id="IPR029044">
    <property type="entry name" value="Nucleotide-diphossugar_trans"/>
</dbReference>
<evidence type="ECO:0000313" key="3">
    <source>
        <dbReference type="Proteomes" id="UP000249890"/>
    </source>
</evidence>
<name>A0A2Z2KTI8_9BACL</name>
<dbReference type="RefSeq" id="WP_087916756.1">
    <property type="nucleotide sequence ID" value="NZ_CP021780.1"/>
</dbReference>
<proteinExistence type="inferred from homology"/>
<gene>
    <name evidence="2" type="ORF">B9T62_19315</name>
</gene>
<organism evidence="2 3">
    <name type="scientific">Paenibacillus donghaensis</name>
    <dbReference type="NCBI Taxonomy" id="414771"/>
    <lineage>
        <taxon>Bacteria</taxon>
        <taxon>Bacillati</taxon>
        <taxon>Bacillota</taxon>
        <taxon>Bacilli</taxon>
        <taxon>Bacillales</taxon>
        <taxon>Paenibacillaceae</taxon>
        <taxon>Paenibacillus</taxon>
    </lineage>
</organism>
<evidence type="ECO:0000313" key="2">
    <source>
        <dbReference type="EMBL" id="ASA22758.1"/>
    </source>
</evidence>
<protein>
    <submittedName>
        <fullName evidence="2">Uncharacterized protein</fullName>
    </submittedName>
</protein>
<evidence type="ECO:0000256" key="1">
    <source>
        <dbReference type="ARBA" id="ARBA00006739"/>
    </source>
</evidence>
<comment type="similarity">
    <text evidence="1">Belongs to the glycosyltransferase 2 family.</text>
</comment>
<keyword evidence="3" id="KW-1185">Reference proteome</keyword>
<dbReference type="KEGG" id="pdh:B9T62_19315"/>
<dbReference type="AlphaFoldDB" id="A0A2Z2KTI8"/>
<dbReference type="Pfam" id="PF03452">
    <property type="entry name" value="Anp1"/>
    <property type="match status" value="1"/>
</dbReference>
<dbReference type="OrthoDB" id="183314at2"/>
<sequence>MNNINDLPTLTIAAPVRNRSFILNQYLDHIHDIDYPKSKINLFFVLNDSSDHSEEILRSFKENHLDKYNRITIEIYNRNIPLDTRATDTRDKHIYNHLSVLKNYIMFKVKTEKLLFIDSDILVPDSVINNLLNAEKDIVSGLIYNGYLVDPERPYKYPNIMKLNEKNNYEHISNHYIREAPYNKHQHLLKADLTGAVWMINKKVYKNIKFGYHPQGEDAYFCAMAQSKGFEIYCDVGTFCTHVMEK</sequence>
<dbReference type="EMBL" id="CP021780">
    <property type="protein sequence ID" value="ASA22758.1"/>
    <property type="molecule type" value="Genomic_DNA"/>
</dbReference>
<dbReference type="SUPFAM" id="SSF53448">
    <property type="entry name" value="Nucleotide-diphospho-sugar transferases"/>
    <property type="match status" value="1"/>
</dbReference>
<dbReference type="Gene3D" id="3.90.550.10">
    <property type="entry name" value="Spore Coat Polysaccharide Biosynthesis Protein SpsA, Chain A"/>
    <property type="match status" value="1"/>
</dbReference>
<reference evidence="2 3" key="1">
    <citation type="submission" date="2017-06" db="EMBL/GenBank/DDBJ databases">
        <title>Complete genome sequence of Paenibacillus donghaensis KCTC 13049T isolated from East Sea sediment, South Korea.</title>
        <authorList>
            <person name="Jung B.K."/>
            <person name="Hong S.-J."/>
            <person name="Shin J.-H."/>
        </authorList>
    </citation>
    <scope>NUCLEOTIDE SEQUENCE [LARGE SCALE GENOMIC DNA]</scope>
    <source>
        <strain evidence="2 3">KCTC 13049</strain>
    </source>
</reference>
<dbReference type="CDD" id="cd00761">
    <property type="entry name" value="Glyco_tranf_GTA_type"/>
    <property type="match status" value="1"/>
</dbReference>